<accession>A0AA39CQ15</accession>
<dbReference type="AlphaFoldDB" id="A0AA39CQ15"/>
<name>A0AA39CQ15_9EURO</name>
<protein>
    <submittedName>
        <fullName evidence="1">Uncharacterized protein</fullName>
    </submittedName>
</protein>
<keyword evidence="2" id="KW-1185">Reference proteome</keyword>
<gene>
    <name evidence="1" type="ORF">H2200_000140</name>
</gene>
<sequence length="563" mass="64945">MTIQIVFPDDGVAKEPQPPRISSQTCYQPQFQYPDPSFLGVPPEVRLLIFDHFVTAAPMTLQETSSKERVEVCKTRYFLQLVCRQLNNEWSPIFYWTTTIIVNGIDRPLRDMPHAVNWDVSMSQGKTPRYFESHVLVDGLARRLSNARKLHYDLPVVNGLGSALLRFFSNIVPALGLAGMLCRHPEFFVDLEEVVLCSKMESYSVCEQATPDNGLWEKLWETQDKDYFDMLQKCLRLTSIGRGGPLTGWSVIRRLSYKKCYDSATSFVNKNMALTNSHLPPTTTVSFLDLAPETRLQIYEFFEVVPTFPQSDADRLRKNAEIARTRYSLQLVSRGVKLDFAPFFWRSTTLAVHGTIRPCMYHGIIEIWNSMNSLRRSPSDFDARFMSQNLPHIFANVRKICCEIPVASEEYTKEDNDTPAKATIRLDVDGILRLATTLRQKGPNLPLLEEVTLARRLARPGSEFTATSNDWNVVWKESCDPMQAQDFDEVEKKFSLYSYDRPLEEWSITRRMQYEQYGYSDYTVQDKELVLRKSSQSMLVEKAGWAEFPGGHARRRLRPRKRD</sequence>
<organism evidence="1 2">
    <name type="scientific">Cladophialophora chaetospira</name>
    <dbReference type="NCBI Taxonomy" id="386627"/>
    <lineage>
        <taxon>Eukaryota</taxon>
        <taxon>Fungi</taxon>
        <taxon>Dikarya</taxon>
        <taxon>Ascomycota</taxon>
        <taxon>Pezizomycotina</taxon>
        <taxon>Eurotiomycetes</taxon>
        <taxon>Chaetothyriomycetidae</taxon>
        <taxon>Chaetothyriales</taxon>
        <taxon>Herpotrichiellaceae</taxon>
        <taxon>Cladophialophora</taxon>
    </lineage>
</organism>
<evidence type="ECO:0000313" key="1">
    <source>
        <dbReference type="EMBL" id="KAJ9616422.1"/>
    </source>
</evidence>
<dbReference type="PANTHER" id="PTHR42085:SF1">
    <property type="entry name" value="F-BOX DOMAIN-CONTAINING PROTEIN"/>
    <property type="match status" value="1"/>
</dbReference>
<dbReference type="PANTHER" id="PTHR42085">
    <property type="entry name" value="F-BOX DOMAIN-CONTAINING PROTEIN"/>
    <property type="match status" value="1"/>
</dbReference>
<reference evidence="1" key="1">
    <citation type="submission" date="2022-10" db="EMBL/GenBank/DDBJ databases">
        <title>Culturing micro-colonial fungi from biological soil crusts in the Mojave desert and describing Neophaeococcomyces mojavensis, and introducing the new genera and species Taxawa tesnikishii.</title>
        <authorList>
            <person name="Kurbessoian T."/>
            <person name="Stajich J.E."/>
        </authorList>
    </citation>
    <scope>NUCLEOTIDE SEQUENCE</scope>
    <source>
        <strain evidence="1">TK_41</strain>
    </source>
</reference>
<comment type="caution">
    <text evidence="1">The sequence shown here is derived from an EMBL/GenBank/DDBJ whole genome shotgun (WGS) entry which is preliminary data.</text>
</comment>
<evidence type="ECO:0000313" key="2">
    <source>
        <dbReference type="Proteomes" id="UP001172673"/>
    </source>
</evidence>
<dbReference type="InterPro" id="IPR038883">
    <property type="entry name" value="AN11006-like"/>
</dbReference>
<proteinExistence type="predicted"/>
<dbReference type="Proteomes" id="UP001172673">
    <property type="component" value="Unassembled WGS sequence"/>
</dbReference>
<dbReference type="EMBL" id="JAPDRK010000001">
    <property type="protein sequence ID" value="KAJ9616422.1"/>
    <property type="molecule type" value="Genomic_DNA"/>
</dbReference>